<organism evidence="1 2">
    <name type="scientific">Chitinimonas prasina</name>
    <dbReference type="NCBI Taxonomy" id="1434937"/>
    <lineage>
        <taxon>Bacteria</taxon>
        <taxon>Pseudomonadati</taxon>
        <taxon>Pseudomonadota</taxon>
        <taxon>Betaproteobacteria</taxon>
        <taxon>Neisseriales</taxon>
        <taxon>Chitinibacteraceae</taxon>
        <taxon>Chitinimonas</taxon>
    </lineage>
</organism>
<evidence type="ECO:0000313" key="2">
    <source>
        <dbReference type="Proteomes" id="UP001156706"/>
    </source>
</evidence>
<dbReference type="EMBL" id="BSOG01000002">
    <property type="protein sequence ID" value="GLR13722.1"/>
    <property type="molecule type" value="Genomic_DNA"/>
</dbReference>
<evidence type="ECO:0000313" key="1">
    <source>
        <dbReference type="EMBL" id="GLR13722.1"/>
    </source>
</evidence>
<evidence type="ECO:0008006" key="3">
    <source>
        <dbReference type="Google" id="ProtNLM"/>
    </source>
</evidence>
<gene>
    <name evidence="1" type="ORF">GCM10007907_25120</name>
</gene>
<keyword evidence="2" id="KW-1185">Reference proteome</keyword>
<comment type="caution">
    <text evidence="1">The sequence shown here is derived from an EMBL/GenBank/DDBJ whole genome shotgun (WGS) entry which is preliminary data.</text>
</comment>
<protein>
    <recommendedName>
        <fullName evidence="3">Phage tail tape measure protein</fullName>
    </recommendedName>
</protein>
<dbReference type="Proteomes" id="UP001156706">
    <property type="component" value="Unassembled WGS sequence"/>
</dbReference>
<reference evidence="2" key="1">
    <citation type="journal article" date="2019" name="Int. J. Syst. Evol. Microbiol.">
        <title>The Global Catalogue of Microorganisms (GCM) 10K type strain sequencing project: providing services to taxonomists for standard genome sequencing and annotation.</title>
        <authorList>
            <consortium name="The Broad Institute Genomics Platform"/>
            <consortium name="The Broad Institute Genome Sequencing Center for Infectious Disease"/>
            <person name="Wu L."/>
            <person name="Ma J."/>
        </authorList>
    </citation>
    <scope>NUCLEOTIDE SEQUENCE [LARGE SCALE GENOMIC DNA]</scope>
    <source>
        <strain evidence="2">NBRC 110044</strain>
    </source>
</reference>
<proteinExistence type="predicted"/>
<dbReference type="RefSeq" id="WP_284196809.1">
    <property type="nucleotide sequence ID" value="NZ_BSOG01000002.1"/>
</dbReference>
<accession>A0ABQ5YJ80</accession>
<sequence length="72" mass="8099">MAGLSEVRGMSANLSQTLQESTRLVMNDVQQQVDRLDRKKMAVAQQGVERLQEKNQIAAQISQHRGKIDTYA</sequence>
<name>A0ABQ5YJ80_9NEIS</name>